<evidence type="ECO:0000256" key="1">
    <source>
        <dbReference type="SAM" id="MobiDB-lite"/>
    </source>
</evidence>
<feature type="compositionally biased region" description="Low complexity" evidence="1">
    <location>
        <begin position="97"/>
        <end position="112"/>
    </location>
</feature>
<name>A0A427Y7Q3_9TREE</name>
<gene>
    <name evidence="2" type="ORF">EHS25_003614</name>
</gene>
<evidence type="ECO:0000313" key="3">
    <source>
        <dbReference type="Proteomes" id="UP000279259"/>
    </source>
</evidence>
<reference evidence="2 3" key="1">
    <citation type="submission" date="2018-11" db="EMBL/GenBank/DDBJ databases">
        <title>Genome sequence of Saitozyma podzolica DSM 27192.</title>
        <authorList>
            <person name="Aliyu H."/>
            <person name="Gorte O."/>
            <person name="Ochsenreither K."/>
        </authorList>
    </citation>
    <scope>NUCLEOTIDE SEQUENCE [LARGE SCALE GENOMIC DNA]</scope>
    <source>
        <strain evidence="2 3">DSM 27192</strain>
    </source>
</reference>
<comment type="caution">
    <text evidence="2">The sequence shown here is derived from an EMBL/GenBank/DDBJ whole genome shotgun (WGS) entry which is preliminary data.</text>
</comment>
<dbReference type="EMBL" id="RSCD01000018">
    <property type="protein sequence ID" value="RSH87125.1"/>
    <property type="molecule type" value="Genomic_DNA"/>
</dbReference>
<dbReference type="Proteomes" id="UP000279259">
    <property type="component" value="Unassembled WGS sequence"/>
</dbReference>
<protein>
    <submittedName>
        <fullName evidence="2">Uncharacterized protein</fullName>
    </submittedName>
</protein>
<organism evidence="2 3">
    <name type="scientific">Saitozyma podzolica</name>
    <dbReference type="NCBI Taxonomy" id="1890683"/>
    <lineage>
        <taxon>Eukaryota</taxon>
        <taxon>Fungi</taxon>
        <taxon>Dikarya</taxon>
        <taxon>Basidiomycota</taxon>
        <taxon>Agaricomycotina</taxon>
        <taxon>Tremellomycetes</taxon>
        <taxon>Tremellales</taxon>
        <taxon>Trimorphomycetaceae</taxon>
        <taxon>Saitozyma</taxon>
    </lineage>
</organism>
<keyword evidence="3" id="KW-1185">Reference proteome</keyword>
<accession>A0A427Y7Q3</accession>
<proteinExistence type="predicted"/>
<dbReference type="OrthoDB" id="2576409at2759"/>
<dbReference type="STRING" id="1890683.A0A427Y7Q3"/>
<feature type="region of interest" description="Disordered" evidence="1">
    <location>
        <begin position="1"/>
        <end position="125"/>
    </location>
</feature>
<dbReference type="AlphaFoldDB" id="A0A427Y7Q3"/>
<sequence>MAEEDDWETADLSSVVPSKPRLSKPAPSLRPSAPTFSFNPPPPGPGTSRPPQAQTNTPRLYDPASGSGPSNQHSQPPPSALVANPAVVGRSRDRDTAGIGAASAPGLGPGPAVNASDGGDDWFRGPKVVTNRQIWDSA</sequence>
<evidence type="ECO:0000313" key="2">
    <source>
        <dbReference type="EMBL" id="RSH87125.1"/>
    </source>
</evidence>